<dbReference type="CDD" id="cd06260">
    <property type="entry name" value="DUF820-like"/>
    <property type="match status" value="1"/>
</dbReference>
<evidence type="ECO:0000259" key="1">
    <source>
        <dbReference type="Pfam" id="PF05685"/>
    </source>
</evidence>
<evidence type="ECO:0000313" key="3">
    <source>
        <dbReference type="Proteomes" id="UP000294257"/>
    </source>
</evidence>
<dbReference type="OrthoDB" id="5524117at2"/>
<sequence>MTATLPEWMIAPPGGLTADDYDALPEDVCRQIEIVDGNIVVSPSPSRLHQTFAFEFAHALRAAARPRYGVSVDVDLRLRDIPLLNRRPDIVVFDGDLPNDATLRAEHCSLVVEVMSPGSVITDQTDKPAEYAMAGVPHFWRVELDSSAPTLFRYRLDETTRVYVATGADTGELTVSDPFALALDLDELTG</sequence>
<reference evidence="2 3" key="1">
    <citation type="submission" date="2019-02" db="EMBL/GenBank/DDBJ databases">
        <title>Genomic Encyclopedia of Type Strains, Phase IV (KMG-IV): sequencing the most valuable type-strain genomes for metagenomic binning, comparative biology and taxonomic classification.</title>
        <authorList>
            <person name="Goeker M."/>
        </authorList>
    </citation>
    <scope>NUCLEOTIDE SEQUENCE [LARGE SCALE GENOMIC DNA]</scope>
    <source>
        <strain evidence="2 3">DSM 101727</strain>
    </source>
</reference>
<dbReference type="AlphaFoldDB" id="A0A4Q7KGR6"/>
<organism evidence="2 3">
    <name type="scientific">Herbihabitans rhizosphaerae</name>
    <dbReference type="NCBI Taxonomy" id="1872711"/>
    <lineage>
        <taxon>Bacteria</taxon>
        <taxon>Bacillati</taxon>
        <taxon>Actinomycetota</taxon>
        <taxon>Actinomycetes</taxon>
        <taxon>Pseudonocardiales</taxon>
        <taxon>Pseudonocardiaceae</taxon>
        <taxon>Herbihabitans</taxon>
    </lineage>
</organism>
<keyword evidence="3" id="KW-1185">Reference proteome</keyword>
<dbReference type="Pfam" id="PF05685">
    <property type="entry name" value="Uma2"/>
    <property type="match status" value="1"/>
</dbReference>
<dbReference type="InterPro" id="IPR012296">
    <property type="entry name" value="Nuclease_put_TT1808"/>
</dbReference>
<accession>A0A4Q7KGR6</accession>
<evidence type="ECO:0000313" key="2">
    <source>
        <dbReference type="EMBL" id="RZS32776.1"/>
    </source>
</evidence>
<name>A0A4Q7KGR6_9PSEU</name>
<proteinExistence type="predicted"/>
<dbReference type="PANTHER" id="PTHR35400">
    <property type="entry name" value="SLR1083 PROTEIN"/>
    <property type="match status" value="1"/>
</dbReference>
<keyword evidence="2" id="KW-0255">Endonuclease</keyword>
<dbReference type="Proteomes" id="UP000294257">
    <property type="component" value="Unassembled WGS sequence"/>
</dbReference>
<dbReference type="EMBL" id="SGWQ01000011">
    <property type="protein sequence ID" value="RZS32776.1"/>
    <property type="molecule type" value="Genomic_DNA"/>
</dbReference>
<keyword evidence="2" id="KW-0540">Nuclease</keyword>
<dbReference type="PANTHER" id="PTHR35400:SF3">
    <property type="entry name" value="SLL1072 PROTEIN"/>
    <property type="match status" value="1"/>
</dbReference>
<gene>
    <name evidence="2" type="ORF">EV193_111161</name>
</gene>
<dbReference type="Gene3D" id="3.90.1570.10">
    <property type="entry name" value="tt1808, chain A"/>
    <property type="match status" value="1"/>
</dbReference>
<feature type="domain" description="Putative restriction endonuclease" evidence="1">
    <location>
        <begin position="19"/>
        <end position="180"/>
    </location>
</feature>
<dbReference type="RefSeq" id="WP_130347728.1">
    <property type="nucleotide sequence ID" value="NZ_SGWQ01000011.1"/>
</dbReference>
<dbReference type="InterPro" id="IPR011335">
    <property type="entry name" value="Restrct_endonuc-II-like"/>
</dbReference>
<dbReference type="GO" id="GO:0004519">
    <property type="term" value="F:endonuclease activity"/>
    <property type="evidence" value="ECO:0007669"/>
    <property type="project" value="UniProtKB-KW"/>
</dbReference>
<comment type="caution">
    <text evidence="2">The sequence shown here is derived from an EMBL/GenBank/DDBJ whole genome shotgun (WGS) entry which is preliminary data.</text>
</comment>
<protein>
    <submittedName>
        <fullName evidence="2">Uma2 family endonuclease</fullName>
    </submittedName>
</protein>
<dbReference type="InterPro" id="IPR008538">
    <property type="entry name" value="Uma2"/>
</dbReference>
<keyword evidence="2" id="KW-0378">Hydrolase</keyword>
<dbReference type="SUPFAM" id="SSF52980">
    <property type="entry name" value="Restriction endonuclease-like"/>
    <property type="match status" value="1"/>
</dbReference>